<proteinExistence type="predicted"/>
<dbReference type="Pfam" id="PF03372">
    <property type="entry name" value="Exo_endo_phos"/>
    <property type="match status" value="1"/>
</dbReference>
<sequence length="524" mass="60184">MLKWKNCSRNSSSARRSERAWSCRRRRALVCRRSSGWRAPVRGAAQSNELHKLELSWSLGNAATVKELRDLARKFAPTVFCVLETQIHKARVESLKGTLGFDNYFAISSSGRSGGLGIFWNNKTRVEILPYSQYHIDAIVTEYGKEPWRLTCVYGEDQTTERHKTWDMLKFIKASSHLPWVCIGDFNEVLHRDGHCGVQERSHTQIAGFREMVDVCGLYDLGFEGRKWTFEKKVAGGSYCRVRLDRALAIADWCMRFPLVQLTHLTAAASDHDPILLRWEQEPERGRRRRSKIFKYEVIWESHDEFASMLAQTWQGAGTAHTLQELHDKLVSVAGGLSAWDNSIFGHVRRELRSLNAELGWLRSDPTRTGGPSQAELKVVERIMELNHREEIMWKQRSRIMWLAAGDKYTKFFHLRASQRRKKNRISKLKRPDGHVTENAEEMGDMVSDFYKTLYRSEGVIDIERVLDTVPTKVTAAKNEGLMAPFDQEEVKTALFQMFPTKAPGPDGMPAHFFSGIGSYVVRR</sequence>
<dbReference type="InterPro" id="IPR036691">
    <property type="entry name" value="Endo/exonu/phosph_ase_sf"/>
</dbReference>
<evidence type="ECO:0000313" key="3">
    <source>
        <dbReference type="Proteomes" id="UP000823388"/>
    </source>
</evidence>
<evidence type="ECO:0000313" key="2">
    <source>
        <dbReference type="EMBL" id="KAG2562873.1"/>
    </source>
</evidence>
<keyword evidence="3" id="KW-1185">Reference proteome</keyword>
<protein>
    <recommendedName>
        <fullName evidence="1">Endonuclease/exonuclease/phosphatase domain-containing protein</fullName>
    </recommendedName>
</protein>
<dbReference type="Proteomes" id="UP000823388">
    <property type="component" value="Chromosome 8K"/>
</dbReference>
<organism evidence="2 3">
    <name type="scientific">Panicum virgatum</name>
    <name type="common">Blackwell switchgrass</name>
    <dbReference type="NCBI Taxonomy" id="38727"/>
    <lineage>
        <taxon>Eukaryota</taxon>
        <taxon>Viridiplantae</taxon>
        <taxon>Streptophyta</taxon>
        <taxon>Embryophyta</taxon>
        <taxon>Tracheophyta</taxon>
        <taxon>Spermatophyta</taxon>
        <taxon>Magnoliopsida</taxon>
        <taxon>Liliopsida</taxon>
        <taxon>Poales</taxon>
        <taxon>Poaceae</taxon>
        <taxon>PACMAD clade</taxon>
        <taxon>Panicoideae</taxon>
        <taxon>Panicodae</taxon>
        <taxon>Paniceae</taxon>
        <taxon>Panicinae</taxon>
        <taxon>Panicum</taxon>
        <taxon>Panicum sect. Hiantes</taxon>
    </lineage>
</organism>
<dbReference type="AlphaFoldDB" id="A0A8T0PLN2"/>
<accession>A0A8T0PLN2</accession>
<dbReference type="SUPFAM" id="SSF56219">
    <property type="entry name" value="DNase I-like"/>
    <property type="match status" value="1"/>
</dbReference>
<comment type="caution">
    <text evidence="2">The sequence shown here is derived from an EMBL/GenBank/DDBJ whole genome shotgun (WGS) entry which is preliminary data.</text>
</comment>
<name>A0A8T0PLN2_PANVG</name>
<feature type="domain" description="Endonuclease/exonuclease/phosphatase" evidence="1">
    <location>
        <begin position="56"/>
        <end position="272"/>
    </location>
</feature>
<dbReference type="EMBL" id="CM029051">
    <property type="protein sequence ID" value="KAG2562873.1"/>
    <property type="molecule type" value="Genomic_DNA"/>
</dbReference>
<dbReference type="PANTHER" id="PTHR33710:SF62">
    <property type="entry name" value="DUF4283 DOMAIN PROTEIN"/>
    <property type="match status" value="1"/>
</dbReference>
<dbReference type="GO" id="GO:0003824">
    <property type="term" value="F:catalytic activity"/>
    <property type="evidence" value="ECO:0007669"/>
    <property type="project" value="InterPro"/>
</dbReference>
<dbReference type="PANTHER" id="PTHR33710">
    <property type="entry name" value="BNAC02G09200D PROTEIN"/>
    <property type="match status" value="1"/>
</dbReference>
<dbReference type="InterPro" id="IPR005135">
    <property type="entry name" value="Endo/exonuclease/phosphatase"/>
</dbReference>
<reference evidence="2" key="1">
    <citation type="submission" date="2020-05" db="EMBL/GenBank/DDBJ databases">
        <title>WGS assembly of Panicum virgatum.</title>
        <authorList>
            <person name="Lovell J.T."/>
            <person name="Jenkins J."/>
            <person name="Shu S."/>
            <person name="Juenger T.E."/>
            <person name="Schmutz J."/>
        </authorList>
    </citation>
    <scope>NUCLEOTIDE SEQUENCE</scope>
    <source>
        <strain evidence="2">AP13</strain>
    </source>
</reference>
<dbReference type="Gene3D" id="3.60.10.10">
    <property type="entry name" value="Endonuclease/exonuclease/phosphatase"/>
    <property type="match status" value="1"/>
</dbReference>
<evidence type="ECO:0000259" key="1">
    <source>
        <dbReference type="Pfam" id="PF03372"/>
    </source>
</evidence>
<gene>
    <name evidence="2" type="ORF">PVAP13_8KG298701</name>
</gene>